<feature type="domain" description="CUE" evidence="2">
    <location>
        <begin position="460"/>
        <end position="504"/>
    </location>
</feature>
<evidence type="ECO:0000259" key="2">
    <source>
        <dbReference type="PROSITE" id="PS51140"/>
    </source>
</evidence>
<evidence type="ECO:0000313" key="4">
    <source>
        <dbReference type="Proteomes" id="UP000054485"/>
    </source>
</evidence>
<feature type="compositionally biased region" description="Basic and acidic residues" evidence="1">
    <location>
        <begin position="735"/>
        <end position="747"/>
    </location>
</feature>
<dbReference type="Gene3D" id="1.10.8.10">
    <property type="entry name" value="DNA helicase RuvA subunit, C-terminal domain"/>
    <property type="match status" value="1"/>
</dbReference>
<feature type="compositionally biased region" description="Acidic residues" evidence="1">
    <location>
        <begin position="610"/>
        <end position="622"/>
    </location>
</feature>
<reference evidence="3 4" key="1">
    <citation type="submission" date="2014-04" db="EMBL/GenBank/DDBJ databases">
        <authorList>
            <consortium name="DOE Joint Genome Institute"/>
            <person name="Kuo A."/>
            <person name="Ruytinx J."/>
            <person name="Rineau F."/>
            <person name="Colpaert J."/>
            <person name="Kohler A."/>
            <person name="Nagy L.G."/>
            <person name="Floudas D."/>
            <person name="Copeland A."/>
            <person name="Barry K.W."/>
            <person name="Cichocki N."/>
            <person name="Veneault-Fourrey C."/>
            <person name="LaButti K."/>
            <person name="Lindquist E.A."/>
            <person name="Lipzen A."/>
            <person name="Lundell T."/>
            <person name="Morin E."/>
            <person name="Murat C."/>
            <person name="Sun H."/>
            <person name="Tunlid A."/>
            <person name="Henrissat B."/>
            <person name="Grigoriev I.V."/>
            <person name="Hibbett D.S."/>
            <person name="Martin F."/>
            <person name="Nordberg H.P."/>
            <person name="Cantor M.N."/>
            <person name="Hua S.X."/>
        </authorList>
    </citation>
    <scope>NUCLEOTIDE SEQUENCE [LARGE SCALE GENOMIC DNA]</scope>
    <source>
        <strain evidence="3 4">UH-Slu-Lm8-n1</strain>
    </source>
</reference>
<feature type="region of interest" description="Disordered" evidence="1">
    <location>
        <begin position="692"/>
        <end position="769"/>
    </location>
</feature>
<organism evidence="3 4">
    <name type="scientific">Suillus luteus UH-Slu-Lm8-n1</name>
    <dbReference type="NCBI Taxonomy" id="930992"/>
    <lineage>
        <taxon>Eukaryota</taxon>
        <taxon>Fungi</taxon>
        <taxon>Dikarya</taxon>
        <taxon>Basidiomycota</taxon>
        <taxon>Agaricomycotina</taxon>
        <taxon>Agaricomycetes</taxon>
        <taxon>Agaricomycetidae</taxon>
        <taxon>Boletales</taxon>
        <taxon>Suillineae</taxon>
        <taxon>Suillaceae</taxon>
        <taxon>Suillus</taxon>
    </lineage>
</organism>
<dbReference type="EMBL" id="KN835152">
    <property type="protein sequence ID" value="KIK46990.1"/>
    <property type="molecule type" value="Genomic_DNA"/>
</dbReference>
<dbReference type="PANTHER" id="PTHR21494">
    <property type="entry name" value="ACTIVATING SIGNAL COINTEGRATOR 1 COMPLEX SUBUNIT 2 ASC-1 COMPLEX SUBUNIT P100"/>
    <property type="match status" value="1"/>
</dbReference>
<evidence type="ECO:0000313" key="3">
    <source>
        <dbReference type="EMBL" id="KIK46990.1"/>
    </source>
</evidence>
<dbReference type="OrthoDB" id="5577209at2759"/>
<dbReference type="CDD" id="cd14364">
    <property type="entry name" value="CUE_ASCC2"/>
    <property type="match status" value="1"/>
</dbReference>
<keyword evidence="4" id="KW-1185">Reference proteome</keyword>
<feature type="region of interest" description="Disordered" evidence="1">
    <location>
        <begin position="576"/>
        <end position="631"/>
    </location>
</feature>
<feature type="region of interest" description="Disordered" evidence="1">
    <location>
        <begin position="430"/>
        <end position="459"/>
    </location>
</feature>
<name>A0A0D0A9X2_9AGAM</name>
<dbReference type="PROSITE" id="PS51140">
    <property type="entry name" value="CUE"/>
    <property type="match status" value="1"/>
</dbReference>
<dbReference type="InterPro" id="IPR003892">
    <property type="entry name" value="CUE"/>
</dbReference>
<dbReference type="InterPro" id="IPR052586">
    <property type="entry name" value="ASCC2"/>
</dbReference>
<dbReference type="InterPro" id="IPR041800">
    <property type="entry name" value="ASCC2_CUE"/>
</dbReference>
<feature type="compositionally biased region" description="Basic and acidic residues" evidence="1">
    <location>
        <begin position="586"/>
        <end position="606"/>
    </location>
</feature>
<gene>
    <name evidence="3" type="ORF">CY34DRAFT_104766</name>
</gene>
<dbReference type="PANTHER" id="PTHR21494:SF0">
    <property type="entry name" value="ACTIVATING SIGNAL COINTEGRATOR 1 COMPLEX SUBUNIT 2"/>
    <property type="match status" value="1"/>
</dbReference>
<proteinExistence type="predicted"/>
<evidence type="ECO:0000256" key="1">
    <source>
        <dbReference type="SAM" id="MobiDB-lite"/>
    </source>
</evidence>
<feature type="compositionally biased region" description="Basic residues" evidence="1">
    <location>
        <begin position="748"/>
        <end position="769"/>
    </location>
</feature>
<reference evidence="4" key="2">
    <citation type="submission" date="2015-01" db="EMBL/GenBank/DDBJ databases">
        <title>Evolutionary Origins and Diversification of the Mycorrhizal Mutualists.</title>
        <authorList>
            <consortium name="DOE Joint Genome Institute"/>
            <consortium name="Mycorrhizal Genomics Consortium"/>
            <person name="Kohler A."/>
            <person name="Kuo A."/>
            <person name="Nagy L.G."/>
            <person name="Floudas D."/>
            <person name="Copeland A."/>
            <person name="Barry K.W."/>
            <person name="Cichocki N."/>
            <person name="Veneault-Fourrey C."/>
            <person name="LaButti K."/>
            <person name="Lindquist E.A."/>
            <person name="Lipzen A."/>
            <person name="Lundell T."/>
            <person name="Morin E."/>
            <person name="Murat C."/>
            <person name="Riley R."/>
            <person name="Ohm R."/>
            <person name="Sun H."/>
            <person name="Tunlid A."/>
            <person name="Henrissat B."/>
            <person name="Grigoriev I.V."/>
            <person name="Hibbett D.S."/>
            <person name="Martin F."/>
        </authorList>
    </citation>
    <scope>NUCLEOTIDE SEQUENCE [LARGE SCALE GENOMIC DNA]</scope>
    <source>
        <strain evidence="4">UH-Slu-Lm8-n1</strain>
    </source>
</reference>
<dbReference type="GO" id="GO:0043130">
    <property type="term" value="F:ubiquitin binding"/>
    <property type="evidence" value="ECO:0007669"/>
    <property type="project" value="InterPro"/>
</dbReference>
<sequence>MAAEDMFELINALTRMGAETRETISSRHGCTIALTRFLAGSQPQGPSKPGSGTAKADYNTRLSYVDVQEMPTIAPLPTYPPASARKSLSASQLATFHGNLSSALAEILALPSVRRDTPATRSFLSSYVNNVAHQTLQSLIWEAPPYTDSHVHARVLFLAEKLAIVPSCFDVKTLLDIAIAYFPYPTRVRALFTAALASTPSLATVFTSDMVPVLTTLLDPSRSNGLYGLRKTARCFVSLLSGCPPQLVRPFARDQDFMTGLAQAYDEGLATLARSYGGMRTDVGTRELDDWERIWLETKVDLIDSFHIIITVMLQDLLAASGAGLAAESERTFSIIFALLDLPPPPVVQAGGTHTSTVAPFLNRSLIADYQHSYNLSSTLASALRRAAREDARVDLLEATLRSFDIESSAAGTKDPGALKLIIKSSGIPPGASASGKRKVAQSSNKGKAKAGRPEPEPHDLDVEILQVMDIFPNQSPEYIRELLTQSVFKNAEKVIEALLEGTAPREPSVAEDAGAGKSAHTVPEEHIERKNVFDDEILDVSKIRVGKKNQDEASMLRDRAAIDQMKADILRRAEAMSDGEEDDDGGKAAEVDHDLDFGDEVKVIGDGEASSEGEDDGDEDAAPPLKATPETVLELAYLRDPELFARDANTRRSKARSWSDEQIEGWKIMLERNPNKNKILQKHEFSGNKLVDLSMNGNASGSGSSSRGGDHGRGRGGRGAGRGRGRGRGSGDGGDARERASKDKNKASRGNHNRKRGHDRKMAKAGPS</sequence>
<protein>
    <recommendedName>
        <fullName evidence="2">CUE domain-containing protein</fullName>
    </recommendedName>
</protein>
<dbReference type="HOGENOM" id="CLU_021373_0_0_1"/>
<dbReference type="InParanoid" id="A0A0D0A9X2"/>
<feature type="region of interest" description="Disordered" evidence="1">
    <location>
        <begin position="645"/>
        <end position="664"/>
    </location>
</feature>
<dbReference type="AlphaFoldDB" id="A0A0D0A9X2"/>
<accession>A0A0D0A9X2</accession>
<dbReference type="Proteomes" id="UP000054485">
    <property type="component" value="Unassembled WGS sequence"/>
</dbReference>